<dbReference type="PANTHER" id="PTHR33293:SF1">
    <property type="entry name" value="INSERTION ELEMENT IS1 1 PROTEIN INSB-RELATED"/>
    <property type="match status" value="1"/>
</dbReference>
<name>A0AAU6Q6V4_9DEIO</name>
<feature type="domain" description="Transposase zinc-ribbon" evidence="1">
    <location>
        <begin position="9"/>
        <end position="58"/>
    </location>
</feature>
<dbReference type="InterPro" id="IPR024442">
    <property type="entry name" value="Transposase_Zn_ribbon"/>
</dbReference>
<gene>
    <name evidence="2" type="ORF">WDJ50_14375</name>
    <name evidence="3" type="ORF">WDJ50_14445</name>
</gene>
<dbReference type="EMBL" id="CP149783">
    <property type="protein sequence ID" value="WYF46259.1"/>
    <property type="molecule type" value="Genomic_DNA"/>
</dbReference>
<dbReference type="RefSeq" id="WP_339097726.1">
    <property type="nucleotide sequence ID" value="NZ_CP149783.1"/>
</dbReference>
<accession>A0AAU6Q6V4</accession>
<proteinExistence type="predicted"/>
<dbReference type="PANTHER" id="PTHR33293">
    <property type="entry name" value="INSERTION ELEMENT IS1 1 PROTEIN INSB-RELATED"/>
    <property type="match status" value="1"/>
</dbReference>
<reference evidence="2" key="1">
    <citation type="submission" date="2024-03" db="EMBL/GenBank/DDBJ databases">
        <title>Deinococcus weizhi sp. nov., isolated from human skin.</title>
        <authorList>
            <person name="Wei Z."/>
            <person name="Tian F."/>
            <person name="Yang C."/>
            <person name="Xin L.T."/>
            <person name="Wen Z.J."/>
            <person name="Lan K.C."/>
            <person name="Yu L."/>
            <person name="Zhe W."/>
            <person name="Dan F.D."/>
            <person name="Jun W."/>
            <person name="Rui Z."/>
            <person name="Yong X.J."/>
            <person name="Ting Y."/>
            <person name="Wei X."/>
            <person name="Xu Z.G."/>
            <person name="Xin Z."/>
            <person name="Dong F.G."/>
            <person name="Ni X.M."/>
            <person name="Zheng M.G."/>
            <person name="Chun Y."/>
            <person name="Qian W.X."/>
        </authorList>
    </citation>
    <scope>NUCLEOTIDE SEQUENCE</scope>
    <source>
        <strain evidence="2">VB142</strain>
    </source>
</reference>
<organism evidence="2">
    <name type="scientific">Deinococcus sp. VB142</name>
    <dbReference type="NCBI Taxonomy" id="3112952"/>
    <lineage>
        <taxon>Bacteria</taxon>
        <taxon>Thermotogati</taxon>
        <taxon>Deinococcota</taxon>
        <taxon>Deinococci</taxon>
        <taxon>Deinococcales</taxon>
        <taxon>Deinococcaceae</taxon>
        <taxon>Deinococcus</taxon>
    </lineage>
</organism>
<dbReference type="AlphaFoldDB" id="A0AAU6Q6V4"/>
<evidence type="ECO:0000313" key="2">
    <source>
        <dbReference type="EMBL" id="WYF46259.1"/>
    </source>
</evidence>
<protein>
    <submittedName>
        <fullName evidence="2">Transposase</fullName>
    </submittedName>
</protein>
<evidence type="ECO:0000259" key="1">
    <source>
        <dbReference type="Pfam" id="PF12760"/>
    </source>
</evidence>
<dbReference type="EMBL" id="CP149783">
    <property type="protein sequence ID" value="WYF46269.1"/>
    <property type="molecule type" value="Genomic_DNA"/>
</dbReference>
<sequence>MLNLIRLLDDEKCFSVVRELRWPNGVQCPHCANPYVTKQGRDDTQRCRQRYRCLHCQRKFDDLTGTVFAGHHQPLRQWVGCLYLMGLNLSNRQIAQELGLNENDVQDMTRTLRQGVADGLIKEMRMPPSSGILMVYDNKKPDWRRRHYVIRPVVPLAEKSTVARPTSPHHDHLDAGWSDALQIHSSSAVVLFSSLRKPDKRKARSGGSSVPSFSRRFQEQRSFKLF</sequence>
<evidence type="ECO:0000313" key="3">
    <source>
        <dbReference type="EMBL" id="WYF46269.1"/>
    </source>
</evidence>
<dbReference type="Pfam" id="PF12760">
    <property type="entry name" value="Zn_ribbon_IS1595"/>
    <property type="match status" value="1"/>
</dbReference>
<dbReference type="InterPro" id="IPR051354">
    <property type="entry name" value="Transposase_27_IS1"/>
</dbReference>